<evidence type="ECO:0000256" key="4">
    <source>
        <dbReference type="ARBA" id="ARBA00022679"/>
    </source>
</evidence>
<dbReference type="PANTHER" id="PTHR31121">
    <property type="entry name" value="ALPHA-1,2 MANNOSYLTRANSFERASE KTR1"/>
    <property type="match status" value="1"/>
</dbReference>
<dbReference type="GO" id="GO:0005794">
    <property type="term" value="C:Golgi apparatus"/>
    <property type="evidence" value="ECO:0007669"/>
    <property type="project" value="TreeGrafter"/>
</dbReference>
<protein>
    <recommendedName>
        <fullName evidence="9">Mannosyltransferase</fullName>
    </recommendedName>
</protein>
<evidence type="ECO:0000256" key="1">
    <source>
        <dbReference type="ARBA" id="ARBA00004606"/>
    </source>
</evidence>
<evidence type="ECO:0000313" key="7">
    <source>
        <dbReference type="EMBL" id="QOU21244.1"/>
    </source>
</evidence>
<dbReference type="InterPro" id="IPR002685">
    <property type="entry name" value="Glyco_trans_15"/>
</dbReference>
<evidence type="ECO:0008006" key="9">
    <source>
        <dbReference type="Google" id="ProtNLM"/>
    </source>
</evidence>
<reference evidence="7" key="1">
    <citation type="submission" date="2020-10" db="EMBL/GenBank/DDBJ databases">
        <authorList>
            <person name="Palmer J.M."/>
        </authorList>
    </citation>
    <scope>NUCLEOTIDE SEQUENCE</scope>
    <source>
        <strain evidence="7">UCD 2041</strain>
    </source>
</reference>
<keyword evidence="5" id="KW-0735">Signal-anchor</keyword>
<keyword evidence="4" id="KW-0808">Transferase</keyword>
<dbReference type="KEGG" id="bbrx:BRETT_000965"/>
<evidence type="ECO:0000256" key="3">
    <source>
        <dbReference type="ARBA" id="ARBA00022676"/>
    </source>
</evidence>
<evidence type="ECO:0000256" key="6">
    <source>
        <dbReference type="PIRSR" id="PIRSR018153-1"/>
    </source>
</evidence>
<dbReference type="GO" id="GO:0000026">
    <property type="term" value="F:alpha-1,2-mannosyltransferase activity"/>
    <property type="evidence" value="ECO:0007669"/>
    <property type="project" value="TreeGrafter"/>
</dbReference>
<dbReference type="GO" id="GO:0000032">
    <property type="term" value="P:cell wall mannoprotein biosynthetic process"/>
    <property type="evidence" value="ECO:0007669"/>
    <property type="project" value="TreeGrafter"/>
</dbReference>
<evidence type="ECO:0000256" key="5">
    <source>
        <dbReference type="ARBA" id="ARBA00022968"/>
    </source>
</evidence>
<dbReference type="SUPFAM" id="SSF53448">
    <property type="entry name" value="Nucleotide-diphospho-sugar transferases"/>
    <property type="match status" value="1"/>
</dbReference>
<reference evidence="7" key="2">
    <citation type="journal article" name="BMC Genomics">
        <title>New genome assemblies reveal patterns of domestication and adaptation across Brettanomyces (Dekkera) species.</title>
        <authorList>
            <person name="Roach M.J."/>
            <person name="Borneman A.R."/>
        </authorList>
    </citation>
    <scope>NUCLEOTIDE SEQUENCE</scope>
    <source>
        <strain evidence="7">UCD 2041</strain>
    </source>
</reference>
<dbReference type="PIRSF" id="PIRSF018153">
    <property type="entry name" value="Glyco_trans_15"/>
    <property type="match status" value="1"/>
</dbReference>
<name>A0A871R965_DEKBR</name>
<feature type="active site" description="Nucleophile" evidence="6">
    <location>
        <position position="232"/>
    </location>
</feature>
<sequence length="344" mass="40853">MAFELQKGIEQTTYRRANATFYTLCRNSDLYELLETIQNYNNRFNDKFKYDWIFLNDKPFTEEFKRAVQAITTGNAYFDQIPEEYWSLPENLNVTKMYAGMKLLRDDPDGAAPYATSLSYRHMCRFESGFFYKQKLLQKYRFFWRVEPGVRLKCDINHDLFKEMEDNNYDYGFTIGMVEYSKTIPSLFKSMRSALQSLGNDHLLTDTDKYSEFVFDRNTNDYNYCHFWTNFEIGNLDVFRSKEYNEIFEALDRYNGFYYERWGDAPVRSLILSLLLKKGTIKRFSNIGYTHPPYTQCPTNEKVHLSHRCTCDPSLDITNEWYSCSWIFDNIESGENPLGISTHA</sequence>
<dbReference type="OrthoDB" id="439943at2759"/>
<evidence type="ECO:0000313" key="8">
    <source>
        <dbReference type="Proteomes" id="UP000663131"/>
    </source>
</evidence>
<comment type="similarity">
    <text evidence="2">Belongs to the glycosyltransferase 15 family.</text>
</comment>
<dbReference type="PANTHER" id="PTHR31121:SF6">
    <property type="entry name" value="ALPHA-1,2 MANNOSYLTRANSFERASE KTR1"/>
    <property type="match status" value="1"/>
</dbReference>
<dbReference type="InterPro" id="IPR029044">
    <property type="entry name" value="Nucleotide-diphossugar_trans"/>
</dbReference>
<evidence type="ECO:0000256" key="2">
    <source>
        <dbReference type="ARBA" id="ARBA00007677"/>
    </source>
</evidence>
<dbReference type="GO" id="GO:0016020">
    <property type="term" value="C:membrane"/>
    <property type="evidence" value="ECO:0007669"/>
    <property type="project" value="UniProtKB-SubCell"/>
</dbReference>
<dbReference type="Proteomes" id="UP000663131">
    <property type="component" value="Chromosome 8"/>
</dbReference>
<dbReference type="FunFam" id="3.90.550.10:FF:000051">
    <property type="entry name" value="Alpha-1,2-mannosyltransferase (Ktr4)"/>
    <property type="match status" value="1"/>
</dbReference>
<dbReference type="Gene3D" id="3.90.550.10">
    <property type="entry name" value="Spore Coat Polysaccharide Biosynthesis Protein SpsA, Chain A"/>
    <property type="match status" value="1"/>
</dbReference>
<dbReference type="EMBL" id="CP063136">
    <property type="protein sequence ID" value="QOU21244.1"/>
    <property type="molecule type" value="Genomic_DNA"/>
</dbReference>
<proteinExistence type="inferred from homology"/>
<dbReference type="Pfam" id="PF01793">
    <property type="entry name" value="Glyco_transf_15"/>
    <property type="match status" value="1"/>
</dbReference>
<gene>
    <name evidence="7" type="ORF">BRETT_000965</name>
</gene>
<dbReference type="RefSeq" id="XP_041137737.1">
    <property type="nucleotide sequence ID" value="XM_041279523.1"/>
</dbReference>
<dbReference type="GeneID" id="64572890"/>
<dbReference type="GO" id="GO:0006487">
    <property type="term" value="P:protein N-linked glycosylation"/>
    <property type="evidence" value="ECO:0007669"/>
    <property type="project" value="TreeGrafter"/>
</dbReference>
<keyword evidence="5" id="KW-0812">Transmembrane</keyword>
<comment type="subcellular location">
    <subcellularLocation>
        <location evidence="1">Membrane</location>
        <topology evidence="1">Single-pass type II membrane protein</topology>
    </subcellularLocation>
</comment>
<keyword evidence="3" id="KW-0328">Glycosyltransferase</keyword>
<dbReference type="AlphaFoldDB" id="A0A871R965"/>
<organism evidence="7 8">
    <name type="scientific">Dekkera bruxellensis</name>
    <name type="common">Brettanomyces custersii</name>
    <dbReference type="NCBI Taxonomy" id="5007"/>
    <lineage>
        <taxon>Eukaryota</taxon>
        <taxon>Fungi</taxon>
        <taxon>Dikarya</taxon>
        <taxon>Ascomycota</taxon>
        <taxon>Saccharomycotina</taxon>
        <taxon>Pichiomycetes</taxon>
        <taxon>Pichiales</taxon>
        <taxon>Pichiaceae</taxon>
        <taxon>Brettanomyces</taxon>
    </lineage>
</organism>
<accession>A0A871R965</accession>